<protein>
    <submittedName>
        <fullName evidence="2">Uncharacterized protein</fullName>
    </submittedName>
</protein>
<reference evidence="2" key="1">
    <citation type="journal article" date="2020" name="Nature">
        <title>Giant virus diversity and host interactions through global metagenomics.</title>
        <authorList>
            <person name="Schulz F."/>
            <person name="Roux S."/>
            <person name="Paez-Espino D."/>
            <person name="Jungbluth S."/>
            <person name="Walsh D.A."/>
            <person name="Denef V.J."/>
            <person name="McMahon K.D."/>
            <person name="Konstantinidis K.T."/>
            <person name="Eloe-Fadrosh E.A."/>
            <person name="Kyrpides N.C."/>
            <person name="Woyke T."/>
        </authorList>
    </citation>
    <scope>NUCLEOTIDE SEQUENCE</scope>
    <source>
        <strain evidence="2">GVMAG-M-3300023210-19</strain>
    </source>
</reference>
<evidence type="ECO:0000256" key="1">
    <source>
        <dbReference type="SAM" id="MobiDB-lite"/>
    </source>
</evidence>
<dbReference type="AlphaFoldDB" id="A0A6C0IJN6"/>
<name>A0A6C0IJN6_9ZZZZ</name>
<proteinExistence type="predicted"/>
<sequence length="165" mass="19060">MENTHIYIYIVYIYMKNAKSGKTRVNKTTKRGKKGVNKTRKYKKGSRKNAKSRTKRGGSNVKVSDKDNVIHEYGIKRIMNFNDFKAKFAGREKDVRESLEEYTYNPNYISCNQEANSNSNGEFEPKVLRNADDQAFDLVTCWSMYDGDVNKLLKVLAIEDSVVTF</sequence>
<feature type="region of interest" description="Disordered" evidence="1">
    <location>
        <begin position="22"/>
        <end position="62"/>
    </location>
</feature>
<feature type="compositionally biased region" description="Basic residues" evidence="1">
    <location>
        <begin position="22"/>
        <end position="56"/>
    </location>
</feature>
<accession>A0A6C0IJN6</accession>
<evidence type="ECO:0000313" key="2">
    <source>
        <dbReference type="EMBL" id="QHT93029.1"/>
    </source>
</evidence>
<dbReference type="EMBL" id="MN740199">
    <property type="protein sequence ID" value="QHT93029.1"/>
    <property type="molecule type" value="Genomic_DNA"/>
</dbReference>
<organism evidence="2">
    <name type="scientific">viral metagenome</name>
    <dbReference type="NCBI Taxonomy" id="1070528"/>
    <lineage>
        <taxon>unclassified sequences</taxon>
        <taxon>metagenomes</taxon>
        <taxon>organismal metagenomes</taxon>
    </lineage>
</organism>